<evidence type="ECO:0000313" key="3">
    <source>
        <dbReference type="EMBL" id="AGA78922.1"/>
    </source>
</evidence>
<dbReference type="Pfam" id="PF03629">
    <property type="entry name" value="SASA"/>
    <property type="match status" value="2"/>
</dbReference>
<dbReference type="AlphaFoldDB" id="L0G041"/>
<sequence>MKVGLNIRSVICLIVILILKAHWSYGAVKLPYLISDGMVLQRNHEIRIWGWADAGEVVKVDFVGEMKETTTGTDGMWEVIFPARAAGGPYEMNIIGNDHSFLLKDVWIGDVWVCSGQSNMEQTMARVEPMFPDEVKNANNPKIRYFDVPDAYDFSTPQLDVTGGKWVAADQENIKQFSAVAYFFAQKVHRKYGIPIGLINASVGGSPIQSWIREKELKRFPEDYKEAVRFQNPNLIKAIEEEDRDNRRKWHLEVRKKDKGYADQSMTWLDAKYHPENWNVMERLDLLPVEKGKQPGNGVYWFRKEFYLEQDQVGELEAKLLLGTIVDSDSAYVNGELVGTTAYQYPPRRYSVPKGVLKPGKNLLVVRVINERGRGGFVKDKPYQIEVGEEVVDLKNDWIYKQGAVMPPMPGQTFIRFKPLGLYHAMISPLHEFPVKGVLWYQGESNAGQPHTYEDQMVSLIEGWRKSWGVPKLPFLFVQLPNFMAPTDDPHSGNWPELREAQRKTLKVPHTGMAVTIDVGEANDIHPLDKKTVGERLALQAFKVAYGEKKGPFSGPELKKVKVKGSKIILTFEEIGEGLNTKEGRPPKGFAVAGKGQNYQWVAAKIANNKVVLDCSHIEQPEKVCYAWANNPVQANLVNEKGLPASPFEVVIDDPR</sequence>
<dbReference type="SUPFAM" id="SSF49785">
    <property type="entry name" value="Galactose-binding domain-like"/>
    <property type="match status" value="1"/>
</dbReference>
<gene>
    <name evidence="3" type="ordered locus">Echvi_2682</name>
</gene>
<keyword evidence="4" id="KW-1185">Reference proteome</keyword>
<dbReference type="STRING" id="926556.Echvi_2682"/>
<dbReference type="InterPro" id="IPR039329">
    <property type="entry name" value="SIAE"/>
</dbReference>
<dbReference type="Gene3D" id="3.40.50.1110">
    <property type="entry name" value="SGNH hydrolase"/>
    <property type="match status" value="2"/>
</dbReference>
<reference evidence="4" key="1">
    <citation type="submission" date="2012-02" db="EMBL/GenBank/DDBJ databases">
        <title>The complete genome of Echinicola vietnamensis DSM 17526.</title>
        <authorList>
            <person name="Lucas S."/>
            <person name="Copeland A."/>
            <person name="Lapidus A."/>
            <person name="Glavina del Rio T."/>
            <person name="Dalin E."/>
            <person name="Tice H."/>
            <person name="Bruce D."/>
            <person name="Goodwin L."/>
            <person name="Pitluck S."/>
            <person name="Peters L."/>
            <person name="Ovchinnikova G."/>
            <person name="Teshima H."/>
            <person name="Kyrpides N."/>
            <person name="Mavromatis K."/>
            <person name="Ivanova N."/>
            <person name="Brettin T."/>
            <person name="Detter J.C."/>
            <person name="Han C."/>
            <person name="Larimer F."/>
            <person name="Land M."/>
            <person name="Hauser L."/>
            <person name="Markowitz V."/>
            <person name="Cheng J.-F."/>
            <person name="Hugenholtz P."/>
            <person name="Woyke T."/>
            <person name="Wu D."/>
            <person name="Brambilla E."/>
            <person name="Klenk H.-P."/>
            <person name="Eisen J.A."/>
        </authorList>
    </citation>
    <scope>NUCLEOTIDE SEQUENCE [LARGE SCALE GENOMIC DNA]</scope>
    <source>
        <strain evidence="4">DSM 17526 / LMG 23754 / KMM 6221</strain>
    </source>
</reference>
<dbReference type="InterPro" id="IPR005181">
    <property type="entry name" value="SASA"/>
</dbReference>
<dbReference type="GO" id="GO:0001681">
    <property type="term" value="F:sialate O-acetylesterase activity"/>
    <property type="evidence" value="ECO:0007669"/>
    <property type="project" value="InterPro"/>
</dbReference>
<dbReference type="KEGG" id="evi:Echvi_2682"/>
<accession>L0G041</accession>
<dbReference type="GO" id="GO:0005975">
    <property type="term" value="P:carbohydrate metabolic process"/>
    <property type="evidence" value="ECO:0007669"/>
    <property type="project" value="TreeGrafter"/>
</dbReference>
<evidence type="ECO:0000256" key="1">
    <source>
        <dbReference type="ARBA" id="ARBA00022801"/>
    </source>
</evidence>
<evidence type="ECO:0000313" key="4">
    <source>
        <dbReference type="Proteomes" id="UP000010796"/>
    </source>
</evidence>
<dbReference type="PANTHER" id="PTHR22901">
    <property type="entry name" value="SIALATE O-ACETYLESTERASE"/>
    <property type="match status" value="1"/>
</dbReference>
<organism evidence="3 4">
    <name type="scientific">Echinicola vietnamensis (strain DSM 17526 / LMG 23754 / KMM 6221)</name>
    <dbReference type="NCBI Taxonomy" id="926556"/>
    <lineage>
        <taxon>Bacteria</taxon>
        <taxon>Pseudomonadati</taxon>
        <taxon>Bacteroidota</taxon>
        <taxon>Cytophagia</taxon>
        <taxon>Cytophagales</taxon>
        <taxon>Cyclobacteriaceae</taxon>
        <taxon>Echinicola</taxon>
    </lineage>
</organism>
<dbReference type="InterPro" id="IPR036514">
    <property type="entry name" value="SGNH_hydro_sf"/>
</dbReference>
<dbReference type="PANTHER" id="PTHR22901:SF0">
    <property type="entry name" value="SIALATE O-ACETYLESTERASE"/>
    <property type="match status" value="1"/>
</dbReference>
<name>L0G041_ECHVK</name>
<proteinExistence type="predicted"/>
<feature type="domain" description="Sialate O-acetylesterase" evidence="2">
    <location>
        <begin position="110"/>
        <end position="217"/>
    </location>
</feature>
<dbReference type="PATRIC" id="fig|926556.3.peg.2834"/>
<dbReference type="InterPro" id="IPR008979">
    <property type="entry name" value="Galactose-bd-like_sf"/>
</dbReference>
<dbReference type="OrthoDB" id="9816001at2"/>
<evidence type="ECO:0000259" key="2">
    <source>
        <dbReference type="Pfam" id="PF03629"/>
    </source>
</evidence>
<dbReference type="SUPFAM" id="SSF52266">
    <property type="entry name" value="SGNH hydrolase"/>
    <property type="match status" value="1"/>
</dbReference>
<dbReference type="eggNOG" id="COG0420">
    <property type="taxonomic scope" value="Bacteria"/>
</dbReference>
<keyword evidence="1" id="KW-0378">Hydrolase</keyword>
<dbReference type="HOGENOM" id="CLU_015150_2_0_10"/>
<dbReference type="Proteomes" id="UP000010796">
    <property type="component" value="Chromosome"/>
</dbReference>
<protein>
    <recommendedName>
        <fullName evidence="2">Sialate O-acetylesterase domain-containing protein</fullName>
    </recommendedName>
</protein>
<feature type="domain" description="Sialate O-acetylesterase" evidence="2">
    <location>
        <begin position="421"/>
        <end position="539"/>
    </location>
</feature>
<dbReference type="EMBL" id="CP003346">
    <property type="protein sequence ID" value="AGA78922.1"/>
    <property type="molecule type" value="Genomic_DNA"/>
</dbReference>